<gene>
    <name evidence="9" type="ORF">SAMN05661044_00564</name>
</gene>
<dbReference type="CDD" id="cd00082">
    <property type="entry name" value="HisKA"/>
    <property type="match status" value="1"/>
</dbReference>
<dbReference type="RefSeq" id="WP_093318025.1">
    <property type="nucleotide sequence ID" value="NZ_FOAF01000001.1"/>
</dbReference>
<dbReference type="Proteomes" id="UP000199421">
    <property type="component" value="Unassembled WGS sequence"/>
</dbReference>
<dbReference type="Gene3D" id="3.30.565.10">
    <property type="entry name" value="Histidine kinase-like ATPase, C-terminal domain"/>
    <property type="match status" value="1"/>
</dbReference>
<evidence type="ECO:0000313" key="9">
    <source>
        <dbReference type="EMBL" id="SEK56683.1"/>
    </source>
</evidence>
<keyword evidence="3" id="KW-0597">Phosphoprotein</keyword>
<feature type="transmembrane region" description="Helical" evidence="7">
    <location>
        <begin position="7"/>
        <end position="28"/>
    </location>
</feature>
<dbReference type="OrthoDB" id="921707at2"/>
<keyword evidence="5 9" id="KW-0418">Kinase</keyword>
<dbReference type="InterPro" id="IPR003661">
    <property type="entry name" value="HisK_dim/P_dom"/>
</dbReference>
<dbReference type="FunFam" id="3.30.565.10:FF:000006">
    <property type="entry name" value="Sensor histidine kinase WalK"/>
    <property type="match status" value="1"/>
</dbReference>
<proteinExistence type="predicted"/>
<keyword evidence="7" id="KW-0472">Membrane</keyword>
<name>A0A1H7I264_OLID1</name>
<dbReference type="PROSITE" id="PS50109">
    <property type="entry name" value="HIS_KIN"/>
    <property type="match status" value="1"/>
</dbReference>
<evidence type="ECO:0000256" key="4">
    <source>
        <dbReference type="ARBA" id="ARBA00022679"/>
    </source>
</evidence>
<dbReference type="InterPro" id="IPR036097">
    <property type="entry name" value="HisK_dim/P_sf"/>
</dbReference>
<accession>A0A1H7I264</accession>
<evidence type="ECO:0000256" key="6">
    <source>
        <dbReference type="ARBA" id="ARBA00023012"/>
    </source>
</evidence>
<dbReference type="InterPro" id="IPR050736">
    <property type="entry name" value="Sensor_HK_Regulatory"/>
</dbReference>
<evidence type="ECO:0000256" key="1">
    <source>
        <dbReference type="ARBA" id="ARBA00000085"/>
    </source>
</evidence>
<keyword evidence="7" id="KW-0812">Transmembrane</keyword>
<feature type="domain" description="Histidine kinase" evidence="8">
    <location>
        <begin position="296"/>
        <end position="512"/>
    </location>
</feature>
<sequence>MSKQHRYLLGLITLAGVVTIVFQCFWLYGSYRNEKANFVAYAERLLFESMQEVRELQFRATYPEAYDTFKEGNFPVARQLFYHRAKEKGQLATVDVRKMPSRQIGSKNIGDNDSVHIQAFPAAFMPIDFHALQKRYKEKLDPGLQGVFFLDTLHMGGERFSKTIVSGLNIKSVTPVEPVGGSTSMRPILGATIRSEPAEPLPVRGHRFGLPFGKPNQKVMINFPIQATTMMLDPSKDLFLSLYLKTPTWWIFKHLAWALLSSFLLTSLTIGCLVYLLYTIFKQKKLADIKNDFVNNMTHELKTPLATVLAATETLQQFKLKDNRQKVDLYLQMTHRSATHLTNLIDQILHLAVGEKKGMHLQAEPVSINELLQQLVETHQLINQHQISFSREGGTPFINIDKMHIANAVNNLLDNAIKYTIGSINIQVVSKMVDNQWMLSIADNGIGIASSDVKHIFQPFYRVPTGNTHRVKGFGLGLHYVKQVIAGHKGRIEVESSPGKGSTFTIYLPINI</sequence>
<dbReference type="EC" id="2.7.13.3" evidence="2"/>
<dbReference type="GO" id="GO:0000155">
    <property type="term" value="F:phosphorelay sensor kinase activity"/>
    <property type="evidence" value="ECO:0007669"/>
    <property type="project" value="InterPro"/>
</dbReference>
<evidence type="ECO:0000259" key="8">
    <source>
        <dbReference type="PROSITE" id="PS50109"/>
    </source>
</evidence>
<dbReference type="InterPro" id="IPR036890">
    <property type="entry name" value="HATPase_C_sf"/>
</dbReference>
<keyword evidence="7" id="KW-1133">Transmembrane helix</keyword>
<evidence type="ECO:0000313" key="10">
    <source>
        <dbReference type="Proteomes" id="UP000199421"/>
    </source>
</evidence>
<dbReference type="CDD" id="cd00075">
    <property type="entry name" value="HATPase"/>
    <property type="match status" value="1"/>
</dbReference>
<dbReference type="SMART" id="SM00388">
    <property type="entry name" value="HisKA"/>
    <property type="match status" value="1"/>
</dbReference>
<dbReference type="Gene3D" id="1.10.287.130">
    <property type="match status" value="1"/>
</dbReference>
<dbReference type="AlphaFoldDB" id="A0A1H7I264"/>
<evidence type="ECO:0000256" key="3">
    <source>
        <dbReference type="ARBA" id="ARBA00022553"/>
    </source>
</evidence>
<keyword evidence="4" id="KW-0808">Transferase</keyword>
<evidence type="ECO:0000256" key="7">
    <source>
        <dbReference type="SAM" id="Phobius"/>
    </source>
</evidence>
<reference evidence="10" key="1">
    <citation type="submission" date="2016-10" db="EMBL/GenBank/DDBJ databases">
        <authorList>
            <person name="Varghese N."/>
            <person name="Submissions S."/>
        </authorList>
    </citation>
    <scope>NUCLEOTIDE SEQUENCE [LARGE SCALE GENOMIC DNA]</scope>
    <source>
        <strain evidence="10">DSM 18733</strain>
    </source>
</reference>
<comment type="catalytic activity">
    <reaction evidence="1">
        <text>ATP + protein L-histidine = ADP + protein N-phospho-L-histidine.</text>
        <dbReference type="EC" id="2.7.13.3"/>
    </reaction>
</comment>
<evidence type="ECO:0000256" key="5">
    <source>
        <dbReference type="ARBA" id="ARBA00022777"/>
    </source>
</evidence>
<dbReference type="Pfam" id="PF00512">
    <property type="entry name" value="HisKA"/>
    <property type="match status" value="1"/>
</dbReference>
<evidence type="ECO:0000256" key="2">
    <source>
        <dbReference type="ARBA" id="ARBA00012438"/>
    </source>
</evidence>
<dbReference type="PANTHER" id="PTHR43711:SF31">
    <property type="entry name" value="HISTIDINE KINASE"/>
    <property type="match status" value="1"/>
</dbReference>
<keyword evidence="10" id="KW-1185">Reference proteome</keyword>
<dbReference type="SUPFAM" id="SSF47384">
    <property type="entry name" value="Homodimeric domain of signal transducing histidine kinase"/>
    <property type="match status" value="1"/>
</dbReference>
<dbReference type="PRINTS" id="PR00344">
    <property type="entry name" value="BCTRLSENSOR"/>
</dbReference>
<keyword evidence="6" id="KW-0902">Two-component regulatory system</keyword>
<protein>
    <recommendedName>
        <fullName evidence="2">histidine kinase</fullName>
        <ecNumber evidence="2">2.7.13.3</ecNumber>
    </recommendedName>
</protein>
<dbReference type="InterPro" id="IPR005467">
    <property type="entry name" value="His_kinase_dom"/>
</dbReference>
<dbReference type="PANTHER" id="PTHR43711">
    <property type="entry name" value="TWO-COMPONENT HISTIDINE KINASE"/>
    <property type="match status" value="1"/>
</dbReference>
<organism evidence="9 10">
    <name type="scientific">Olivibacter domesticus</name>
    <name type="common">Pseudosphingobacterium domesticum</name>
    <dbReference type="NCBI Taxonomy" id="407022"/>
    <lineage>
        <taxon>Bacteria</taxon>
        <taxon>Pseudomonadati</taxon>
        <taxon>Bacteroidota</taxon>
        <taxon>Sphingobacteriia</taxon>
        <taxon>Sphingobacteriales</taxon>
        <taxon>Sphingobacteriaceae</taxon>
        <taxon>Olivibacter</taxon>
    </lineage>
</organism>
<feature type="transmembrane region" description="Helical" evidence="7">
    <location>
        <begin position="255"/>
        <end position="281"/>
    </location>
</feature>
<dbReference type="InterPro" id="IPR004358">
    <property type="entry name" value="Sig_transdc_His_kin-like_C"/>
</dbReference>
<dbReference type="Pfam" id="PF02518">
    <property type="entry name" value="HATPase_c"/>
    <property type="match status" value="1"/>
</dbReference>
<dbReference type="InterPro" id="IPR003594">
    <property type="entry name" value="HATPase_dom"/>
</dbReference>
<dbReference type="EMBL" id="FOAF01000001">
    <property type="protein sequence ID" value="SEK56683.1"/>
    <property type="molecule type" value="Genomic_DNA"/>
</dbReference>
<dbReference type="SUPFAM" id="SSF55874">
    <property type="entry name" value="ATPase domain of HSP90 chaperone/DNA topoisomerase II/histidine kinase"/>
    <property type="match status" value="1"/>
</dbReference>
<dbReference type="SMART" id="SM00387">
    <property type="entry name" value="HATPase_c"/>
    <property type="match status" value="1"/>
</dbReference>
<dbReference type="STRING" id="407022.SAMN05661044_00564"/>